<dbReference type="OrthoDB" id="9396170at2759"/>
<dbReference type="STRING" id="75743.A0A401PVY4"/>
<protein>
    <submittedName>
        <fullName evidence="2">Uncharacterized protein</fullName>
    </submittedName>
</protein>
<name>A0A401PVY4_SCYTO</name>
<dbReference type="AlphaFoldDB" id="A0A401PVY4"/>
<reference evidence="2 3" key="1">
    <citation type="journal article" date="2018" name="Nat. Ecol. Evol.">
        <title>Shark genomes provide insights into elasmobranch evolution and the origin of vertebrates.</title>
        <authorList>
            <person name="Hara Y"/>
            <person name="Yamaguchi K"/>
            <person name="Onimaru K"/>
            <person name="Kadota M"/>
            <person name="Koyanagi M"/>
            <person name="Keeley SD"/>
            <person name="Tatsumi K"/>
            <person name="Tanaka K"/>
            <person name="Motone F"/>
            <person name="Kageyama Y"/>
            <person name="Nozu R"/>
            <person name="Adachi N"/>
            <person name="Nishimura O"/>
            <person name="Nakagawa R"/>
            <person name="Tanegashima C"/>
            <person name="Kiyatake I"/>
            <person name="Matsumoto R"/>
            <person name="Murakumo K"/>
            <person name="Nishida K"/>
            <person name="Terakita A"/>
            <person name="Kuratani S"/>
            <person name="Sato K"/>
            <person name="Hyodo S Kuraku.S."/>
        </authorList>
    </citation>
    <scope>NUCLEOTIDE SEQUENCE [LARGE SCALE GENOMIC DNA]</scope>
</reference>
<gene>
    <name evidence="2" type="ORF">scyTo_0020552</name>
</gene>
<evidence type="ECO:0000256" key="1">
    <source>
        <dbReference type="SAM" id="MobiDB-lite"/>
    </source>
</evidence>
<sequence length="261" mass="30107">HFLTEQNQADGEPLSQNVPESLYQSQSIQHQVEVEDEEKQHFAALMERLGANTILQDNLEIWKLWVQLRRNEPNLLGNLEDFLSKVTFQMQEAQIEKEDLERRLKKRMAEHNTDVQRLSEEMELQIKNEKERFENENIAKLYAQSQELQKELDSKQEEVQNLVQAQAQKKARQRWGSEPSQGDARSEGRLQGNWENTGHMSRIISIEEEPLPLQAREDSGIQSLRVTGQEVDMKTVKDGDAVFEEKAEALLSDGAAGLTQE</sequence>
<feature type="non-terminal residue" evidence="2">
    <location>
        <position position="1"/>
    </location>
</feature>
<comment type="caution">
    <text evidence="2">The sequence shown here is derived from an EMBL/GenBank/DDBJ whole genome shotgun (WGS) entry which is preliminary data.</text>
</comment>
<feature type="region of interest" description="Disordered" evidence="1">
    <location>
        <begin position="169"/>
        <end position="194"/>
    </location>
</feature>
<feature type="region of interest" description="Disordered" evidence="1">
    <location>
        <begin position="1"/>
        <end position="21"/>
    </location>
</feature>
<keyword evidence="3" id="KW-1185">Reference proteome</keyword>
<dbReference type="EMBL" id="BFAA01016762">
    <property type="protein sequence ID" value="GCB77223.1"/>
    <property type="molecule type" value="Genomic_DNA"/>
</dbReference>
<feature type="non-terminal residue" evidence="2">
    <location>
        <position position="261"/>
    </location>
</feature>
<evidence type="ECO:0000313" key="3">
    <source>
        <dbReference type="Proteomes" id="UP000288216"/>
    </source>
</evidence>
<organism evidence="2 3">
    <name type="scientific">Scyliorhinus torazame</name>
    <name type="common">Cloudy catshark</name>
    <name type="synonym">Catulus torazame</name>
    <dbReference type="NCBI Taxonomy" id="75743"/>
    <lineage>
        <taxon>Eukaryota</taxon>
        <taxon>Metazoa</taxon>
        <taxon>Chordata</taxon>
        <taxon>Craniata</taxon>
        <taxon>Vertebrata</taxon>
        <taxon>Chondrichthyes</taxon>
        <taxon>Elasmobranchii</taxon>
        <taxon>Galeomorphii</taxon>
        <taxon>Galeoidea</taxon>
        <taxon>Carcharhiniformes</taxon>
        <taxon>Scyliorhinidae</taxon>
        <taxon>Scyliorhinus</taxon>
    </lineage>
</organism>
<accession>A0A401PVY4</accession>
<dbReference type="Proteomes" id="UP000288216">
    <property type="component" value="Unassembled WGS sequence"/>
</dbReference>
<evidence type="ECO:0000313" key="2">
    <source>
        <dbReference type="EMBL" id="GCB77223.1"/>
    </source>
</evidence>
<proteinExistence type="predicted"/>